<dbReference type="Proteomes" id="UP001589709">
    <property type="component" value="Unassembled WGS sequence"/>
</dbReference>
<evidence type="ECO:0000313" key="2">
    <source>
        <dbReference type="Proteomes" id="UP001589709"/>
    </source>
</evidence>
<evidence type="ECO:0008006" key="3">
    <source>
        <dbReference type="Google" id="ProtNLM"/>
    </source>
</evidence>
<name>A0ABV5N2U5_9ACTN</name>
<gene>
    <name evidence="1" type="ORF">ACFF45_17870</name>
</gene>
<accession>A0ABV5N2U5</accession>
<comment type="caution">
    <text evidence="1">The sequence shown here is derived from an EMBL/GenBank/DDBJ whole genome shotgun (WGS) entry which is preliminary data.</text>
</comment>
<protein>
    <recommendedName>
        <fullName evidence="3">PhiE125 gp8 family phage protein</fullName>
    </recommendedName>
</protein>
<dbReference type="RefSeq" id="WP_381347092.1">
    <property type="nucleotide sequence ID" value="NZ_JBHMCY010000031.1"/>
</dbReference>
<organism evidence="1 2">
    <name type="scientific">Streptomyces cinereospinus</name>
    <dbReference type="NCBI Taxonomy" id="285561"/>
    <lineage>
        <taxon>Bacteria</taxon>
        <taxon>Bacillati</taxon>
        <taxon>Actinomycetota</taxon>
        <taxon>Actinomycetes</taxon>
        <taxon>Kitasatosporales</taxon>
        <taxon>Streptomycetaceae</taxon>
        <taxon>Streptomyces</taxon>
    </lineage>
</organism>
<keyword evidence="2" id="KW-1185">Reference proteome</keyword>
<evidence type="ECO:0000313" key="1">
    <source>
        <dbReference type="EMBL" id="MFB9464526.1"/>
    </source>
</evidence>
<sequence>MASPWALPEDLRLHLRLDSIDAEQAAATIAAAETIVRAALQQTIDAVAADSIGLAGNGRRIMNLPEMPVTAVISVTVDGTLLDADAWRVNRHGILTRRYGCWPLDADIGVVYDHGYPIVPAPVKQVCVQVAGRAWVNPRGMASESIGDWSGTWDKARAGDALTDYEMGLLQPYARGPESR</sequence>
<proteinExistence type="predicted"/>
<reference evidence="1 2" key="1">
    <citation type="submission" date="2024-09" db="EMBL/GenBank/DDBJ databases">
        <authorList>
            <person name="Sun Q."/>
            <person name="Mori K."/>
        </authorList>
    </citation>
    <scope>NUCLEOTIDE SEQUENCE [LARGE SCALE GENOMIC DNA]</scope>
    <source>
        <strain evidence="1 2">JCM 6917</strain>
    </source>
</reference>
<dbReference type="EMBL" id="JBHMCY010000031">
    <property type="protein sequence ID" value="MFB9464526.1"/>
    <property type="molecule type" value="Genomic_DNA"/>
</dbReference>